<organism evidence="1 2">
    <name type="scientific">BD1-7 clade bacterium</name>
    <dbReference type="NCBI Taxonomy" id="2029982"/>
    <lineage>
        <taxon>Bacteria</taxon>
        <taxon>Pseudomonadati</taxon>
        <taxon>Pseudomonadota</taxon>
        <taxon>Gammaproteobacteria</taxon>
        <taxon>Cellvibrionales</taxon>
        <taxon>Spongiibacteraceae</taxon>
        <taxon>BD1-7 clade</taxon>
    </lineage>
</organism>
<dbReference type="EMBL" id="CACSII010000001">
    <property type="protein sequence ID" value="CAA0082468.1"/>
    <property type="molecule type" value="Genomic_DNA"/>
</dbReference>
<sequence>MLSTTVTRELNHDCNRAWAVLADFGNVGWAAGDNTVEVIGEGIGMIRRIIVDGLDAPIDEVLDFIEPEQHKFGYSIPRGLPFPLDDYRAEAQVKFVADGRTTVVWKGWFTPQDGLTETDAIAMMDGIYNQLIDWLDAHLSGSTSA</sequence>
<gene>
    <name evidence="1" type="ORF">DPBNPPHM_00464</name>
</gene>
<evidence type="ECO:0000313" key="1">
    <source>
        <dbReference type="EMBL" id="CAA0082468.1"/>
    </source>
</evidence>
<dbReference type="SUPFAM" id="SSF55961">
    <property type="entry name" value="Bet v1-like"/>
    <property type="match status" value="1"/>
</dbReference>
<reference evidence="1 2" key="1">
    <citation type="submission" date="2019-11" db="EMBL/GenBank/DDBJ databases">
        <authorList>
            <person name="Holert J."/>
        </authorList>
    </citation>
    <scope>NUCLEOTIDE SEQUENCE [LARGE SCALE GENOMIC DNA]</scope>
    <source>
        <strain evidence="1">BC5_2</strain>
    </source>
</reference>
<dbReference type="InterPro" id="IPR019587">
    <property type="entry name" value="Polyketide_cyclase/dehydratase"/>
</dbReference>
<dbReference type="OrthoDB" id="1364128at2"/>
<protein>
    <recommendedName>
        <fullName evidence="3">SRPBCC family protein</fullName>
    </recommendedName>
</protein>
<dbReference type="Proteomes" id="UP000434580">
    <property type="component" value="Unassembled WGS sequence"/>
</dbReference>
<accession>A0A5S9N1H1</accession>
<proteinExistence type="predicted"/>
<evidence type="ECO:0000313" key="2">
    <source>
        <dbReference type="Proteomes" id="UP000434580"/>
    </source>
</evidence>
<evidence type="ECO:0008006" key="3">
    <source>
        <dbReference type="Google" id="ProtNLM"/>
    </source>
</evidence>
<name>A0A5S9N1H1_9GAMM</name>
<dbReference type="AlphaFoldDB" id="A0A5S9N1H1"/>
<dbReference type="Pfam" id="PF10604">
    <property type="entry name" value="Polyketide_cyc2"/>
    <property type="match status" value="1"/>
</dbReference>
<dbReference type="Gene3D" id="3.30.530.20">
    <property type="match status" value="1"/>
</dbReference>
<dbReference type="InterPro" id="IPR023393">
    <property type="entry name" value="START-like_dom_sf"/>
</dbReference>
<dbReference type="CDD" id="cd07821">
    <property type="entry name" value="PYR_PYL_RCAR_like"/>
    <property type="match status" value="1"/>
</dbReference>